<dbReference type="RefSeq" id="WP_273440822.1">
    <property type="nucleotide sequence ID" value="NZ_PKUN01000030.1"/>
</dbReference>
<proteinExistence type="predicted"/>
<accession>A0A2N6CRQ3</accession>
<organism evidence="1 2">
    <name type="scientific">Sedimenticola selenatireducens</name>
    <dbReference type="NCBI Taxonomy" id="191960"/>
    <lineage>
        <taxon>Bacteria</taxon>
        <taxon>Pseudomonadati</taxon>
        <taxon>Pseudomonadota</taxon>
        <taxon>Gammaproteobacteria</taxon>
        <taxon>Chromatiales</taxon>
        <taxon>Sedimenticolaceae</taxon>
        <taxon>Sedimenticola</taxon>
    </lineage>
</organism>
<evidence type="ECO:0000313" key="1">
    <source>
        <dbReference type="EMBL" id="PLX59761.1"/>
    </source>
</evidence>
<keyword evidence="1" id="KW-0808">Transferase</keyword>
<sequence>MTLLLGGLVAGESLVSMSLIQWVKQKYGEPAAGRVSEWQTLMESRQEGSETDKLILVNDFFNRLAYRSDLNIWGKEDYWATPVEALGRGQADCEDYSIAKYFTLREMGVPEEKMRIMYVKALELNQAHMVLTYYPQESGVPLVLDNLNGQILSADKRGDLAPVYSFNAEGLWLAKSRGRGEKVGSSSRISLWQDLQARMTRETVQ</sequence>
<name>A0A2N6CRQ3_9GAMM</name>
<dbReference type="EMBL" id="PKUN01000030">
    <property type="protein sequence ID" value="PLX59761.1"/>
    <property type="molecule type" value="Genomic_DNA"/>
</dbReference>
<dbReference type="InterPro" id="IPR010319">
    <property type="entry name" value="Transglutaminase-like_Cys_pept"/>
</dbReference>
<dbReference type="InterPro" id="IPR038765">
    <property type="entry name" value="Papain-like_cys_pep_sf"/>
</dbReference>
<dbReference type="SUPFAM" id="SSF54001">
    <property type="entry name" value="Cysteine proteinases"/>
    <property type="match status" value="1"/>
</dbReference>
<dbReference type="Pfam" id="PF06035">
    <property type="entry name" value="Peptidase_C93"/>
    <property type="match status" value="1"/>
</dbReference>
<dbReference type="PANTHER" id="PTHR39327:SF1">
    <property type="entry name" value="BLR5470 PROTEIN"/>
    <property type="match status" value="1"/>
</dbReference>
<gene>
    <name evidence="1" type="ORF">C0630_17705</name>
</gene>
<dbReference type="GO" id="GO:0016779">
    <property type="term" value="F:nucleotidyltransferase activity"/>
    <property type="evidence" value="ECO:0007669"/>
    <property type="project" value="UniProtKB-KW"/>
</dbReference>
<dbReference type="AlphaFoldDB" id="A0A2N6CRQ3"/>
<dbReference type="Proteomes" id="UP000235015">
    <property type="component" value="Unassembled WGS sequence"/>
</dbReference>
<evidence type="ECO:0000313" key="2">
    <source>
        <dbReference type="Proteomes" id="UP000235015"/>
    </source>
</evidence>
<keyword evidence="1" id="KW-0548">Nucleotidyltransferase</keyword>
<dbReference type="STRING" id="1111735.GCA_000428045_03048"/>
<reference evidence="1 2" key="1">
    <citation type="submission" date="2017-11" db="EMBL/GenBank/DDBJ databases">
        <title>Genome-resolved metagenomics identifies genetic mobility, metabolic interactions, and unexpected diversity in perchlorate-reducing communities.</title>
        <authorList>
            <person name="Barnum T.P."/>
            <person name="Figueroa I.A."/>
            <person name="Carlstrom C.I."/>
            <person name="Lucas L.N."/>
            <person name="Engelbrektson A.L."/>
            <person name="Coates J.D."/>
        </authorList>
    </citation>
    <scope>NUCLEOTIDE SEQUENCE [LARGE SCALE GENOMIC DNA]</scope>
    <source>
        <strain evidence="1">BM301</strain>
    </source>
</reference>
<dbReference type="PANTHER" id="PTHR39327">
    <property type="match status" value="1"/>
</dbReference>
<comment type="caution">
    <text evidence="1">The sequence shown here is derived from an EMBL/GenBank/DDBJ whole genome shotgun (WGS) entry which is preliminary data.</text>
</comment>
<protein>
    <submittedName>
        <fullName evidence="1">Sulfate adenylyltransferase</fullName>
    </submittedName>
</protein>
<dbReference type="Gene3D" id="3.10.620.30">
    <property type="match status" value="1"/>
</dbReference>